<feature type="compositionally biased region" description="Gly residues" evidence="1">
    <location>
        <begin position="91"/>
        <end position="108"/>
    </location>
</feature>
<accession>A0AA38VXW2</accession>
<feature type="chain" id="PRO_5041420327" description="DUF7732 domain-containing protein" evidence="2">
    <location>
        <begin position="21"/>
        <end position="296"/>
    </location>
</feature>
<feature type="signal peptide" evidence="2">
    <location>
        <begin position="1"/>
        <end position="20"/>
    </location>
</feature>
<keyword evidence="2" id="KW-0732">Signal</keyword>
<evidence type="ECO:0000256" key="2">
    <source>
        <dbReference type="SAM" id="SignalP"/>
    </source>
</evidence>
<dbReference type="InterPro" id="IPR056634">
    <property type="entry name" value="DUF7732"/>
</dbReference>
<evidence type="ECO:0000256" key="1">
    <source>
        <dbReference type="SAM" id="MobiDB-lite"/>
    </source>
</evidence>
<evidence type="ECO:0000259" key="3">
    <source>
        <dbReference type="Pfam" id="PF24866"/>
    </source>
</evidence>
<evidence type="ECO:0000313" key="5">
    <source>
        <dbReference type="Proteomes" id="UP001174694"/>
    </source>
</evidence>
<dbReference type="Proteomes" id="UP001174694">
    <property type="component" value="Unassembled WGS sequence"/>
</dbReference>
<proteinExistence type="predicted"/>
<dbReference type="Pfam" id="PF24866">
    <property type="entry name" value="DUF7732"/>
    <property type="match status" value="1"/>
</dbReference>
<dbReference type="EMBL" id="JANBVO010000005">
    <property type="protein sequence ID" value="KAJ9152058.1"/>
    <property type="molecule type" value="Genomic_DNA"/>
</dbReference>
<comment type="caution">
    <text evidence="4">The sequence shown here is derived from an EMBL/GenBank/DDBJ whole genome shotgun (WGS) entry which is preliminary data.</text>
</comment>
<sequence length="296" mass="29519">MRLSSLFVAAFVLLVSSVTAIALPEAAELANYESHSERDAFQDLWKRRGGGGSGGRGGGGSSSGGSSSGSSSSGSSSSGSGSSSSGSSSGSRGGSSGSSGSSSSGGRGSSSSSTGGQTRGGSGVRPAYGGGSYYGGGAAVPYRAGTRTPSGISALPLIFVGSAIAFWPGLWLHGAYMYPYAHPWAYHNATSNRNETKPVLCGCDQYEECGCDDNSNRTYIDSVLGNASYDSLNKTLVNVADVNGTSTILINGTLPNGTTADGGTESPSAGAGMRALLYNAGWWPAVATALAMVFLA</sequence>
<dbReference type="AlphaFoldDB" id="A0AA38VXW2"/>
<reference evidence="4" key="1">
    <citation type="submission" date="2022-07" db="EMBL/GenBank/DDBJ databases">
        <title>Fungi with potential for degradation of polypropylene.</title>
        <authorList>
            <person name="Gostincar C."/>
        </authorList>
    </citation>
    <scope>NUCLEOTIDE SEQUENCE</scope>
    <source>
        <strain evidence="4">EXF-13308</strain>
    </source>
</reference>
<evidence type="ECO:0000313" key="4">
    <source>
        <dbReference type="EMBL" id="KAJ9152058.1"/>
    </source>
</evidence>
<keyword evidence="5" id="KW-1185">Reference proteome</keyword>
<name>A0AA38VXW2_9PEZI</name>
<feature type="compositionally biased region" description="Gly residues" evidence="1">
    <location>
        <begin position="50"/>
        <end position="67"/>
    </location>
</feature>
<feature type="region of interest" description="Disordered" evidence="1">
    <location>
        <begin position="45"/>
        <end position="124"/>
    </location>
</feature>
<protein>
    <recommendedName>
        <fullName evidence="3">DUF7732 domain-containing protein</fullName>
    </recommendedName>
</protein>
<feature type="domain" description="DUF7732" evidence="3">
    <location>
        <begin position="133"/>
        <end position="258"/>
    </location>
</feature>
<organism evidence="4 5">
    <name type="scientific">Pleurostoma richardsiae</name>
    <dbReference type="NCBI Taxonomy" id="41990"/>
    <lineage>
        <taxon>Eukaryota</taxon>
        <taxon>Fungi</taxon>
        <taxon>Dikarya</taxon>
        <taxon>Ascomycota</taxon>
        <taxon>Pezizomycotina</taxon>
        <taxon>Sordariomycetes</taxon>
        <taxon>Sordariomycetidae</taxon>
        <taxon>Calosphaeriales</taxon>
        <taxon>Pleurostomataceae</taxon>
        <taxon>Pleurostoma</taxon>
    </lineage>
</organism>
<dbReference type="PANTHER" id="PTHR42091">
    <property type="entry name" value="CONSERVED GLYCINE-RICH PROTEIN (AFU_ORTHOLOGUE AFUA_7G02440)"/>
    <property type="match status" value="1"/>
</dbReference>
<dbReference type="PANTHER" id="PTHR42091:SF1">
    <property type="entry name" value="CONSERVED GLYCINE-RICH PROTEIN (AFU_ORTHOLOGUE AFUA_7G02440)"/>
    <property type="match status" value="1"/>
</dbReference>
<feature type="compositionally biased region" description="Low complexity" evidence="1">
    <location>
        <begin position="68"/>
        <end position="90"/>
    </location>
</feature>
<gene>
    <name evidence="4" type="ORF">NKR23_g2745</name>
</gene>